<keyword evidence="3 6" id="KW-1133">Transmembrane helix</keyword>
<dbReference type="Pfam" id="PF20684">
    <property type="entry name" value="Fung_rhodopsin"/>
    <property type="match status" value="1"/>
</dbReference>
<comment type="similarity">
    <text evidence="5">Belongs to the SAT4 family.</text>
</comment>
<keyword evidence="4 6" id="KW-0472">Membrane</keyword>
<comment type="subcellular location">
    <subcellularLocation>
        <location evidence="1">Membrane</location>
        <topology evidence="1">Multi-pass membrane protein</topology>
    </subcellularLocation>
</comment>
<dbReference type="InterPro" id="IPR049326">
    <property type="entry name" value="Rhodopsin_dom_fungi"/>
</dbReference>
<evidence type="ECO:0000313" key="9">
    <source>
        <dbReference type="Proteomes" id="UP000800035"/>
    </source>
</evidence>
<organism evidence="8 9">
    <name type="scientific">Byssothecium circinans</name>
    <dbReference type="NCBI Taxonomy" id="147558"/>
    <lineage>
        <taxon>Eukaryota</taxon>
        <taxon>Fungi</taxon>
        <taxon>Dikarya</taxon>
        <taxon>Ascomycota</taxon>
        <taxon>Pezizomycotina</taxon>
        <taxon>Dothideomycetes</taxon>
        <taxon>Pleosporomycetidae</taxon>
        <taxon>Pleosporales</taxon>
        <taxon>Massarineae</taxon>
        <taxon>Massarinaceae</taxon>
        <taxon>Byssothecium</taxon>
    </lineage>
</organism>
<evidence type="ECO:0000256" key="1">
    <source>
        <dbReference type="ARBA" id="ARBA00004141"/>
    </source>
</evidence>
<dbReference type="PANTHER" id="PTHR33048:SF155">
    <property type="entry name" value="INTEGRAL MEMBRANE PROTEIN"/>
    <property type="match status" value="1"/>
</dbReference>
<sequence>MSYGGDDDRRAFAVTINWVFTCISLCAVTLRLVSRRLLEQTRLELDDGMIVVAMMVILARTIWLTVNVSMGFGLHLQFLLKTDPVAALKLAPSSYALTILSLWTFVFPKVPVVMLLVRLFTTTSKRLGRILWCMLAFLFFWDMIMTVISVVKCDPVKKNWQPKSPGKCWDPRIYLYMGYFLTAYSAFLDMVYAIYPMFKVWQLQMEQSRKLLIVVSFSLGIPAGIMAIIKCSTIKSLIEAGDPTCKCFCLVQLCAVMTDIP</sequence>
<feature type="transmembrane region" description="Helical" evidence="6">
    <location>
        <begin position="94"/>
        <end position="117"/>
    </location>
</feature>
<feature type="transmembrane region" description="Helical" evidence="6">
    <location>
        <begin position="210"/>
        <end position="229"/>
    </location>
</feature>
<dbReference type="AlphaFoldDB" id="A0A6A5THN8"/>
<feature type="domain" description="Rhodopsin" evidence="7">
    <location>
        <begin position="30"/>
        <end position="253"/>
    </location>
</feature>
<dbReference type="GO" id="GO:0016020">
    <property type="term" value="C:membrane"/>
    <property type="evidence" value="ECO:0007669"/>
    <property type="project" value="UniProtKB-SubCell"/>
</dbReference>
<accession>A0A6A5THN8</accession>
<evidence type="ECO:0000256" key="6">
    <source>
        <dbReference type="SAM" id="Phobius"/>
    </source>
</evidence>
<evidence type="ECO:0000256" key="2">
    <source>
        <dbReference type="ARBA" id="ARBA00022692"/>
    </source>
</evidence>
<dbReference type="EMBL" id="ML977012">
    <property type="protein sequence ID" value="KAF1952275.1"/>
    <property type="molecule type" value="Genomic_DNA"/>
</dbReference>
<dbReference type="OrthoDB" id="3934549at2759"/>
<feature type="transmembrane region" description="Helical" evidence="6">
    <location>
        <begin position="173"/>
        <end position="198"/>
    </location>
</feature>
<feature type="transmembrane region" description="Helical" evidence="6">
    <location>
        <begin position="12"/>
        <end position="30"/>
    </location>
</feature>
<keyword evidence="2 6" id="KW-0812">Transmembrane</keyword>
<gene>
    <name evidence="8" type="ORF">CC80DRAFT_572923</name>
</gene>
<evidence type="ECO:0000259" key="7">
    <source>
        <dbReference type="Pfam" id="PF20684"/>
    </source>
</evidence>
<feature type="transmembrane region" description="Helical" evidence="6">
    <location>
        <begin position="50"/>
        <end position="74"/>
    </location>
</feature>
<protein>
    <recommendedName>
        <fullName evidence="7">Rhodopsin domain-containing protein</fullName>
    </recommendedName>
</protein>
<dbReference type="InterPro" id="IPR052337">
    <property type="entry name" value="SAT4-like"/>
</dbReference>
<feature type="transmembrane region" description="Helical" evidence="6">
    <location>
        <begin position="129"/>
        <end position="151"/>
    </location>
</feature>
<evidence type="ECO:0000256" key="4">
    <source>
        <dbReference type="ARBA" id="ARBA00023136"/>
    </source>
</evidence>
<evidence type="ECO:0000256" key="5">
    <source>
        <dbReference type="ARBA" id="ARBA00038359"/>
    </source>
</evidence>
<keyword evidence="9" id="KW-1185">Reference proteome</keyword>
<reference evidence="8" key="1">
    <citation type="journal article" date="2020" name="Stud. Mycol.">
        <title>101 Dothideomycetes genomes: a test case for predicting lifestyles and emergence of pathogens.</title>
        <authorList>
            <person name="Haridas S."/>
            <person name="Albert R."/>
            <person name="Binder M."/>
            <person name="Bloem J."/>
            <person name="Labutti K."/>
            <person name="Salamov A."/>
            <person name="Andreopoulos B."/>
            <person name="Baker S."/>
            <person name="Barry K."/>
            <person name="Bills G."/>
            <person name="Bluhm B."/>
            <person name="Cannon C."/>
            <person name="Castanera R."/>
            <person name="Culley D."/>
            <person name="Daum C."/>
            <person name="Ezra D."/>
            <person name="Gonzalez J."/>
            <person name="Henrissat B."/>
            <person name="Kuo A."/>
            <person name="Liang C."/>
            <person name="Lipzen A."/>
            <person name="Lutzoni F."/>
            <person name="Magnuson J."/>
            <person name="Mondo S."/>
            <person name="Nolan M."/>
            <person name="Ohm R."/>
            <person name="Pangilinan J."/>
            <person name="Park H.-J."/>
            <person name="Ramirez L."/>
            <person name="Alfaro M."/>
            <person name="Sun H."/>
            <person name="Tritt A."/>
            <person name="Yoshinaga Y."/>
            <person name="Zwiers L.-H."/>
            <person name="Turgeon B."/>
            <person name="Goodwin S."/>
            <person name="Spatafora J."/>
            <person name="Crous P."/>
            <person name="Grigoriev I."/>
        </authorList>
    </citation>
    <scope>NUCLEOTIDE SEQUENCE</scope>
    <source>
        <strain evidence="8">CBS 675.92</strain>
    </source>
</reference>
<name>A0A6A5THN8_9PLEO</name>
<evidence type="ECO:0000313" key="8">
    <source>
        <dbReference type="EMBL" id="KAF1952275.1"/>
    </source>
</evidence>
<dbReference type="PANTHER" id="PTHR33048">
    <property type="entry name" value="PTH11-LIKE INTEGRAL MEMBRANE PROTEIN (AFU_ORTHOLOGUE AFUA_5G11245)"/>
    <property type="match status" value="1"/>
</dbReference>
<evidence type="ECO:0000256" key="3">
    <source>
        <dbReference type="ARBA" id="ARBA00022989"/>
    </source>
</evidence>
<proteinExistence type="inferred from homology"/>
<dbReference type="Proteomes" id="UP000800035">
    <property type="component" value="Unassembled WGS sequence"/>
</dbReference>